<comment type="caution">
    <text evidence="1">The sequence shown here is derived from an EMBL/GenBank/DDBJ whole genome shotgun (WGS) entry which is preliminary data.</text>
</comment>
<gene>
    <name evidence="1" type="ORF">WJ33_13715</name>
</gene>
<organism evidence="1 2">
    <name type="scientific">Burkholderia ubonensis</name>
    <dbReference type="NCBI Taxonomy" id="101571"/>
    <lineage>
        <taxon>Bacteria</taxon>
        <taxon>Pseudomonadati</taxon>
        <taxon>Pseudomonadota</taxon>
        <taxon>Betaproteobacteria</taxon>
        <taxon>Burkholderiales</taxon>
        <taxon>Burkholderiaceae</taxon>
        <taxon>Burkholderia</taxon>
        <taxon>Burkholderia cepacia complex</taxon>
    </lineage>
</organism>
<proteinExistence type="predicted"/>
<dbReference type="AlphaFoldDB" id="A0A118HZG2"/>
<evidence type="ECO:0000313" key="1">
    <source>
        <dbReference type="EMBL" id="KVG76728.1"/>
    </source>
</evidence>
<protein>
    <submittedName>
        <fullName evidence="1">Uncharacterized protein</fullName>
    </submittedName>
</protein>
<accession>A0A118HZG2</accession>
<evidence type="ECO:0000313" key="2">
    <source>
        <dbReference type="Proteomes" id="UP000064029"/>
    </source>
</evidence>
<reference evidence="1 2" key="1">
    <citation type="submission" date="2015-11" db="EMBL/GenBank/DDBJ databases">
        <title>Expanding the genomic diversity of Burkholderia species for the development of highly accurate diagnostics.</title>
        <authorList>
            <person name="Sahl J."/>
            <person name="Keim P."/>
            <person name="Wagner D."/>
        </authorList>
    </citation>
    <scope>NUCLEOTIDE SEQUENCE [LARGE SCALE GENOMIC DNA]</scope>
    <source>
        <strain evidence="1 2">MSMB2036</strain>
    </source>
</reference>
<dbReference type="EMBL" id="LOXM01000009">
    <property type="protein sequence ID" value="KVG76728.1"/>
    <property type="molecule type" value="Genomic_DNA"/>
</dbReference>
<sequence>MMEKTPWYPGAIKPIRRGWYERDYEAGDVYLDLWDGACWRKPNGDRMHVQDRPWRGVSRLGE</sequence>
<dbReference type="Proteomes" id="UP000064029">
    <property type="component" value="Unassembled WGS sequence"/>
</dbReference>
<name>A0A118HZG2_9BURK</name>